<keyword evidence="14 16" id="KW-0961">Cell wall biogenesis/degradation</keyword>
<dbReference type="GO" id="GO:0051301">
    <property type="term" value="P:cell division"/>
    <property type="evidence" value="ECO:0007669"/>
    <property type="project" value="UniProtKB-KW"/>
</dbReference>
<proteinExistence type="inferred from homology"/>
<dbReference type="InterPro" id="IPR006094">
    <property type="entry name" value="Oxid_FAD_bind_N"/>
</dbReference>
<keyword evidence="10 16" id="KW-0133">Cell shape</keyword>
<name>A0A1G9HF03_9FIRM</name>
<dbReference type="InterPro" id="IPR036635">
    <property type="entry name" value="MurB_C_sf"/>
</dbReference>
<reference evidence="18 19" key="1">
    <citation type="submission" date="2016-10" db="EMBL/GenBank/DDBJ databases">
        <authorList>
            <person name="de Groot N.N."/>
        </authorList>
    </citation>
    <scope>NUCLEOTIDE SEQUENCE [LARGE SCALE GENOMIC DNA]</scope>
    <source>
        <strain evidence="18 19">DSM 18346</strain>
    </source>
</reference>
<dbReference type="InterPro" id="IPR036318">
    <property type="entry name" value="FAD-bd_PCMH-like_sf"/>
</dbReference>
<dbReference type="GO" id="GO:0005829">
    <property type="term" value="C:cytosol"/>
    <property type="evidence" value="ECO:0007669"/>
    <property type="project" value="TreeGrafter"/>
</dbReference>
<gene>
    <name evidence="16" type="primary">murB</name>
    <name evidence="18" type="ORF">SAMN05660472_02646</name>
</gene>
<keyword evidence="11 16" id="KW-0573">Peptidoglycan synthesis</keyword>
<dbReference type="Pfam" id="PF02873">
    <property type="entry name" value="MurB_C"/>
    <property type="match status" value="1"/>
</dbReference>
<sequence length="304" mass="33279">MDKNKLYQQFSIVMQEEHILLDEPMKNHTSFKIGGPADILLIPQNIQEIQKAMEICKEAKAPYFIMGNGSNVLVRDKGMRCVVIKIAENLSNIVINGSKVVAEAGVLLSTLSKKILQKSLKGFEFASGIPGTLGGAITMNAGAYGGEMKDVVKSCKVLNEAGEVMEFSLEELQLGYRTSIIQKKNYIVLEVTMELEEGQYEEIKAITDDLTQKRTTKQPLHLPSAGSTFKRPPGYFAGKLIEDADLKGVRVGDAQVSELHSGFIVNIGNATADDVLGLIALVQKTVLQKFGVELHPEVRIVGEE</sequence>
<evidence type="ECO:0000256" key="4">
    <source>
        <dbReference type="ARBA" id="ARBA00004752"/>
    </source>
</evidence>
<keyword evidence="7 16" id="KW-0285">Flavoprotein</keyword>
<dbReference type="GO" id="GO:0009252">
    <property type="term" value="P:peptidoglycan biosynthetic process"/>
    <property type="evidence" value="ECO:0007669"/>
    <property type="project" value="UniProtKB-UniRule"/>
</dbReference>
<evidence type="ECO:0000256" key="5">
    <source>
        <dbReference type="ARBA" id="ARBA00022490"/>
    </source>
</evidence>
<keyword evidence="12 16" id="KW-0560">Oxidoreductase</keyword>
<keyword evidence="13 16" id="KW-0131">Cell cycle</keyword>
<dbReference type="GO" id="GO:0008762">
    <property type="term" value="F:UDP-N-acetylmuramate dehydrogenase activity"/>
    <property type="evidence" value="ECO:0007669"/>
    <property type="project" value="UniProtKB-UniRule"/>
</dbReference>
<feature type="domain" description="FAD-binding PCMH-type" evidence="17">
    <location>
        <begin position="32"/>
        <end position="198"/>
    </location>
</feature>
<comment type="similarity">
    <text evidence="16">Belongs to the MurB family.</text>
</comment>
<evidence type="ECO:0000256" key="1">
    <source>
        <dbReference type="ARBA" id="ARBA00001974"/>
    </source>
</evidence>
<keyword evidence="8 16" id="KW-0274">FAD</keyword>
<comment type="cofactor">
    <cofactor evidence="1 16">
        <name>FAD</name>
        <dbReference type="ChEBI" id="CHEBI:57692"/>
    </cofactor>
</comment>
<feature type="active site" evidence="16">
    <location>
        <position position="177"/>
    </location>
</feature>
<dbReference type="InterPro" id="IPR016166">
    <property type="entry name" value="FAD-bd_PCMH"/>
</dbReference>
<dbReference type="STRING" id="393762.SAMN05660472_02646"/>
<dbReference type="EMBL" id="FNFP01000008">
    <property type="protein sequence ID" value="SDL11479.1"/>
    <property type="molecule type" value="Genomic_DNA"/>
</dbReference>
<organism evidence="18 19">
    <name type="scientific">Natronincola ferrireducens</name>
    <dbReference type="NCBI Taxonomy" id="393762"/>
    <lineage>
        <taxon>Bacteria</taxon>
        <taxon>Bacillati</taxon>
        <taxon>Bacillota</taxon>
        <taxon>Clostridia</taxon>
        <taxon>Peptostreptococcales</taxon>
        <taxon>Natronincolaceae</taxon>
        <taxon>Natronincola</taxon>
    </lineage>
</organism>
<evidence type="ECO:0000256" key="16">
    <source>
        <dbReference type="HAMAP-Rule" id="MF_00037"/>
    </source>
</evidence>
<dbReference type="NCBIfam" id="NF010480">
    <property type="entry name" value="PRK13905.1"/>
    <property type="match status" value="1"/>
</dbReference>
<dbReference type="AlphaFoldDB" id="A0A1G9HF03"/>
<evidence type="ECO:0000313" key="19">
    <source>
        <dbReference type="Proteomes" id="UP000198718"/>
    </source>
</evidence>
<evidence type="ECO:0000256" key="10">
    <source>
        <dbReference type="ARBA" id="ARBA00022960"/>
    </source>
</evidence>
<dbReference type="GO" id="GO:0071949">
    <property type="term" value="F:FAD binding"/>
    <property type="evidence" value="ECO:0007669"/>
    <property type="project" value="InterPro"/>
</dbReference>
<dbReference type="HAMAP" id="MF_00037">
    <property type="entry name" value="MurB"/>
    <property type="match status" value="1"/>
</dbReference>
<keyword evidence="5 16" id="KW-0963">Cytoplasm</keyword>
<accession>A0A1G9HF03</accession>
<evidence type="ECO:0000256" key="14">
    <source>
        <dbReference type="ARBA" id="ARBA00023316"/>
    </source>
</evidence>
<evidence type="ECO:0000313" key="18">
    <source>
        <dbReference type="EMBL" id="SDL11479.1"/>
    </source>
</evidence>
<dbReference type="Pfam" id="PF01565">
    <property type="entry name" value="FAD_binding_4"/>
    <property type="match status" value="1"/>
</dbReference>
<dbReference type="RefSeq" id="WP_090554405.1">
    <property type="nucleotide sequence ID" value="NZ_FNFP01000008.1"/>
</dbReference>
<evidence type="ECO:0000256" key="6">
    <source>
        <dbReference type="ARBA" id="ARBA00022618"/>
    </source>
</evidence>
<feature type="active site" evidence="16">
    <location>
        <position position="297"/>
    </location>
</feature>
<dbReference type="Gene3D" id="3.90.78.10">
    <property type="entry name" value="UDP-N-acetylenolpyruvoylglucosamine reductase, C-terminal domain"/>
    <property type="match status" value="1"/>
</dbReference>
<dbReference type="Gene3D" id="3.30.43.10">
    <property type="entry name" value="Uridine Diphospho-n-acetylenolpyruvylglucosamine Reductase, domain 2"/>
    <property type="match status" value="1"/>
</dbReference>
<dbReference type="OrthoDB" id="9804753at2"/>
<keyword evidence="9 16" id="KW-0521">NADP</keyword>
<evidence type="ECO:0000256" key="2">
    <source>
        <dbReference type="ARBA" id="ARBA00003921"/>
    </source>
</evidence>
<comment type="subcellular location">
    <subcellularLocation>
        <location evidence="3 16">Cytoplasm</location>
    </subcellularLocation>
</comment>
<evidence type="ECO:0000256" key="11">
    <source>
        <dbReference type="ARBA" id="ARBA00022984"/>
    </source>
</evidence>
<evidence type="ECO:0000256" key="13">
    <source>
        <dbReference type="ARBA" id="ARBA00023306"/>
    </source>
</evidence>
<dbReference type="InterPro" id="IPR011601">
    <property type="entry name" value="MurB_C"/>
</dbReference>
<dbReference type="InterPro" id="IPR003170">
    <property type="entry name" value="MurB"/>
</dbReference>
<keyword evidence="19" id="KW-1185">Reference proteome</keyword>
<comment type="function">
    <text evidence="2 16">Cell wall formation.</text>
</comment>
<dbReference type="InterPro" id="IPR016167">
    <property type="entry name" value="FAD-bd_PCMH_sub1"/>
</dbReference>
<evidence type="ECO:0000256" key="15">
    <source>
        <dbReference type="ARBA" id="ARBA00048914"/>
    </source>
</evidence>
<evidence type="ECO:0000256" key="3">
    <source>
        <dbReference type="ARBA" id="ARBA00004496"/>
    </source>
</evidence>
<dbReference type="GO" id="GO:0008360">
    <property type="term" value="P:regulation of cell shape"/>
    <property type="evidence" value="ECO:0007669"/>
    <property type="project" value="UniProtKB-KW"/>
</dbReference>
<dbReference type="PROSITE" id="PS51387">
    <property type="entry name" value="FAD_PCMH"/>
    <property type="match status" value="1"/>
</dbReference>
<dbReference type="NCBIfam" id="TIGR00179">
    <property type="entry name" value="murB"/>
    <property type="match status" value="1"/>
</dbReference>
<keyword evidence="6 16" id="KW-0132">Cell division</keyword>
<dbReference type="EC" id="1.3.1.98" evidence="16"/>
<dbReference type="InterPro" id="IPR016169">
    <property type="entry name" value="FAD-bd_PCMH_sub2"/>
</dbReference>
<comment type="catalytic activity">
    <reaction evidence="15 16">
        <text>UDP-N-acetyl-alpha-D-muramate + NADP(+) = UDP-N-acetyl-3-O-(1-carboxyvinyl)-alpha-D-glucosamine + NADPH + H(+)</text>
        <dbReference type="Rhea" id="RHEA:12248"/>
        <dbReference type="ChEBI" id="CHEBI:15378"/>
        <dbReference type="ChEBI" id="CHEBI:57783"/>
        <dbReference type="ChEBI" id="CHEBI:58349"/>
        <dbReference type="ChEBI" id="CHEBI:68483"/>
        <dbReference type="ChEBI" id="CHEBI:70757"/>
        <dbReference type="EC" id="1.3.1.98"/>
    </reaction>
</comment>
<dbReference type="PANTHER" id="PTHR21071:SF4">
    <property type="entry name" value="UDP-N-ACETYLENOLPYRUVOYLGLUCOSAMINE REDUCTASE"/>
    <property type="match status" value="1"/>
</dbReference>
<protein>
    <recommendedName>
        <fullName evidence="16">UDP-N-acetylenolpyruvoylglucosamine reductase</fullName>
        <ecNumber evidence="16">1.3.1.98</ecNumber>
    </recommendedName>
    <alternativeName>
        <fullName evidence="16">UDP-N-acetylmuramate dehydrogenase</fullName>
    </alternativeName>
</protein>
<dbReference type="Gene3D" id="3.30.465.10">
    <property type="match status" value="1"/>
</dbReference>
<dbReference type="SUPFAM" id="SSF56194">
    <property type="entry name" value="Uridine diphospho-N-Acetylenolpyruvylglucosamine reductase, MurB, C-terminal domain"/>
    <property type="match status" value="1"/>
</dbReference>
<dbReference type="SUPFAM" id="SSF56176">
    <property type="entry name" value="FAD-binding/transporter-associated domain-like"/>
    <property type="match status" value="1"/>
</dbReference>
<dbReference type="UniPathway" id="UPA00219"/>
<feature type="active site" description="Proton donor" evidence="16">
    <location>
        <position position="227"/>
    </location>
</feature>
<evidence type="ECO:0000256" key="9">
    <source>
        <dbReference type="ARBA" id="ARBA00022857"/>
    </source>
</evidence>
<evidence type="ECO:0000256" key="12">
    <source>
        <dbReference type="ARBA" id="ARBA00023002"/>
    </source>
</evidence>
<evidence type="ECO:0000259" key="17">
    <source>
        <dbReference type="PROSITE" id="PS51387"/>
    </source>
</evidence>
<dbReference type="PANTHER" id="PTHR21071">
    <property type="entry name" value="UDP-N-ACETYLENOLPYRUVOYLGLUCOSAMINE REDUCTASE"/>
    <property type="match status" value="1"/>
</dbReference>
<comment type="pathway">
    <text evidence="4 16">Cell wall biogenesis; peptidoglycan biosynthesis.</text>
</comment>
<evidence type="ECO:0000256" key="8">
    <source>
        <dbReference type="ARBA" id="ARBA00022827"/>
    </source>
</evidence>
<evidence type="ECO:0000256" key="7">
    <source>
        <dbReference type="ARBA" id="ARBA00022630"/>
    </source>
</evidence>
<dbReference type="GO" id="GO:0071555">
    <property type="term" value="P:cell wall organization"/>
    <property type="evidence" value="ECO:0007669"/>
    <property type="project" value="UniProtKB-KW"/>
</dbReference>
<dbReference type="Proteomes" id="UP000198718">
    <property type="component" value="Unassembled WGS sequence"/>
</dbReference>